<feature type="region of interest" description="Disordered" evidence="1">
    <location>
        <begin position="1"/>
        <end position="21"/>
    </location>
</feature>
<evidence type="ECO:0000256" key="1">
    <source>
        <dbReference type="SAM" id="MobiDB-lite"/>
    </source>
</evidence>
<dbReference type="EMBL" id="JBEPAZ010000088">
    <property type="protein sequence ID" value="MER6434159.1"/>
    <property type="molecule type" value="Genomic_DNA"/>
</dbReference>
<evidence type="ECO:0000313" key="2">
    <source>
        <dbReference type="EMBL" id="MER6434159.1"/>
    </source>
</evidence>
<proteinExistence type="predicted"/>
<gene>
    <name evidence="2" type="ORF">ABT272_41755</name>
</gene>
<dbReference type="RefSeq" id="WP_352066042.1">
    <property type="nucleotide sequence ID" value="NZ_JBEPAZ010000088.1"/>
</dbReference>
<sequence>MIDPSLPVLAGTASTPNTPEHHGEVAAVRAHDLLHTRHVRYRSTVLLCIVG</sequence>
<name>A0ABV1UK91_9ACTN</name>
<comment type="caution">
    <text evidence="2">The sequence shown here is derived from an EMBL/GenBank/DDBJ whole genome shotgun (WGS) entry which is preliminary data.</text>
</comment>
<dbReference type="Proteomes" id="UP001470023">
    <property type="component" value="Unassembled WGS sequence"/>
</dbReference>
<organism evidence="2 3">
    <name type="scientific">Streptomyces sp. 900105245</name>
    <dbReference type="NCBI Taxonomy" id="3154379"/>
    <lineage>
        <taxon>Bacteria</taxon>
        <taxon>Bacillati</taxon>
        <taxon>Actinomycetota</taxon>
        <taxon>Actinomycetes</taxon>
        <taxon>Kitasatosporales</taxon>
        <taxon>Streptomycetaceae</taxon>
        <taxon>Streptomyces</taxon>
    </lineage>
</organism>
<keyword evidence="3" id="KW-1185">Reference proteome</keyword>
<accession>A0ABV1UK91</accession>
<evidence type="ECO:0000313" key="3">
    <source>
        <dbReference type="Proteomes" id="UP001470023"/>
    </source>
</evidence>
<protein>
    <submittedName>
        <fullName evidence="2">Uncharacterized protein</fullName>
    </submittedName>
</protein>
<reference evidence="2 3" key="1">
    <citation type="submission" date="2024-06" db="EMBL/GenBank/DDBJ databases">
        <title>The Natural Products Discovery Center: Release of the First 8490 Sequenced Strains for Exploring Actinobacteria Biosynthetic Diversity.</title>
        <authorList>
            <person name="Kalkreuter E."/>
            <person name="Kautsar S.A."/>
            <person name="Yang D."/>
            <person name="Bader C.D."/>
            <person name="Teijaro C.N."/>
            <person name="Fluegel L."/>
            <person name="Davis C.M."/>
            <person name="Simpson J.R."/>
            <person name="Lauterbach L."/>
            <person name="Steele A.D."/>
            <person name="Gui C."/>
            <person name="Meng S."/>
            <person name="Li G."/>
            <person name="Viehrig K."/>
            <person name="Ye F."/>
            <person name="Su P."/>
            <person name="Kiefer A.F."/>
            <person name="Nichols A."/>
            <person name="Cepeda A.J."/>
            <person name="Yan W."/>
            <person name="Fan B."/>
            <person name="Jiang Y."/>
            <person name="Adhikari A."/>
            <person name="Zheng C.-J."/>
            <person name="Schuster L."/>
            <person name="Cowan T.M."/>
            <person name="Smanski M.J."/>
            <person name="Chevrette M.G."/>
            <person name="De Carvalho L.P.S."/>
            <person name="Shen B."/>
        </authorList>
    </citation>
    <scope>NUCLEOTIDE SEQUENCE [LARGE SCALE GENOMIC DNA]</scope>
    <source>
        <strain evidence="2 3">NPDC001166</strain>
    </source>
</reference>